<evidence type="ECO:0000313" key="2">
    <source>
        <dbReference type="EMBL" id="GAB0206363.1"/>
    </source>
</evidence>
<sequence>MKHVIGKSQHRFTKGKSCLTNLIAFYDKVTCSVYVGRAMDTVYLDFSKAFDMVSHSLLLEKLMRYGLDKWSMWWVGNWLTGRTQRVVVNSSFFNWQPVTSGVPQETILGPMLFNIFISDLDDGIKCTLMKFVDDAKLSGEVDTLEGRSTLQEELDRLEERANKNLMKFNKDKCKILHLGKHIPGVQCLSGHT</sequence>
<gene>
    <name evidence="2" type="ORF">GRJ2_003101900</name>
</gene>
<dbReference type="InterPro" id="IPR043502">
    <property type="entry name" value="DNA/RNA_pol_sf"/>
</dbReference>
<dbReference type="Pfam" id="PF00078">
    <property type="entry name" value="RVT_1"/>
    <property type="match status" value="1"/>
</dbReference>
<dbReference type="EMBL" id="BAAFJT010000067">
    <property type="protein sequence ID" value="GAB0206363.1"/>
    <property type="molecule type" value="Genomic_DNA"/>
</dbReference>
<dbReference type="InterPro" id="IPR000477">
    <property type="entry name" value="RT_dom"/>
</dbReference>
<dbReference type="SUPFAM" id="SSF56672">
    <property type="entry name" value="DNA/RNA polymerases"/>
    <property type="match status" value="1"/>
</dbReference>
<accession>A0ABC9Y8H0</accession>
<protein>
    <submittedName>
        <fullName evidence="2">Mitochondrial enolase superfamily member 1</fullName>
    </submittedName>
</protein>
<dbReference type="Proteomes" id="UP001623348">
    <property type="component" value="Unassembled WGS sequence"/>
</dbReference>
<comment type="caution">
    <text evidence="2">The sequence shown here is derived from an EMBL/GenBank/DDBJ whole genome shotgun (WGS) entry which is preliminary data.</text>
</comment>
<proteinExistence type="predicted"/>
<reference evidence="2 3" key="1">
    <citation type="submission" date="2024-06" db="EMBL/GenBank/DDBJ databases">
        <title>The draft genome of Grus japonensis, version 3.</title>
        <authorList>
            <person name="Nabeshima K."/>
            <person name="Suzuki S."/>
            <person name="Onuma M."/>
        </authorList>
    </citation>
    <scope>NUCLEOTIDE SEQUENCE [LARGE SCALE GENOMIC DNA]</scope>
    <source>
        <strain evidence="2 3">451A</strain>
    </source>
</reference>
<feature type="domain" description="Reverse transcriptase" evidence="1">
    <location>
        <begin position="1"/>
        <end position="192"/>
    </location>
</feature>
<dbReference type="PROSITE" id="PS50878">
    <property type="entry name" value="RT_POL"/>
    <property type="match status" value="1"/>
</dbReference>
<organism evidence="2 3">
    <name type="scientific">Grus japonensis</name>
    <name type="common">Japanese crane</name>
    <name type="synonym">Red-crowned crane</name>
    <dbReference type="NCBI Taxonomy" id="30415"/>
    <lineage>
        <taxon>Eukaryota</taxon>
        <taxon>Metazoa</taxon>
        <taxon>Chordata</taxon>
        <taxon>Craniata</taxon>
        <taxon>Vertebrata</taxon>
        <taxon>Euteleostomi</taxon>
        <taxon>Archelosauria</taxon>
        <taxon>Archosauria</taxon>
        <taxon>Dinosauria</taxon>
        <taxon>Saurischia</taxon>
        <taxon>Theropoda</taxon>
        <taxon>Coelurosauria</taxon>
        <taxon>Aves</taxon>
        <taxon>Neognathae</taxon>
        <taxon>Neoaves</taxon>
        <taxon>Gruiformes</taxon>
        <taxon>Gruidae</taxon>
        <taxon>Grus</taxon>
    </lineage>
</organism>
<evidence type="ECO:0000313" key="3">
    <source>
        <dbReference type="Proteomes" id="UP001623348"/>
    </source>
</evidence>
<dbReference type="PANTHER" id="PTHR33332">
    <property type="entry name" value="REVERSE TRANSCRIPTASE DOMAIN-CONTAINING PROTEIN"/>
    <property type="match status" value="1"/>
</dbReference>
<name>A0ABC9Y8H0_GRUJA</name>
<evidence type="ECO:0000259" key="1">
    <source>
        <dbReference type="PROSITE" id="PS50878"/>
    </source>
</evidence>
<keyword evidence="3" id="KW-1185">Reference proteome</keyword>
<dbReference type="AlphaFoldDB" id="A0ABC9Y8H0"/>